<reference evidence="3 4" key="1">
    <citation type="journal article" date="2015" name="Nature">
        <title>rRNA introns, odd ribosomes, and small enigmatic genomes across a large radiation of phyla.</title>
        <authorList>
            <person name="Brown C.T."/>
            <person name="Hug L.A."/>
            <person name="Thomas B.C."/>
            <person name="Sharon I."/>
            <person name="Castelle C.J."/>
            <person name="Singh A."/>
            <person name="Wilkins M.J."/>
            <person name="Williams K.H."/>
            <person name="Banfield J.F."/>
        </authorList>
    </citation>
    <scope>NUCLEOTIDE SEQUENCE [LARGE SCALE GENOMIC DNA]</scope>
</reference>
<accession>A0A0G1I930</accession>
<organism evidence="3 4">
    <name type="scientific">Candidatus Nomurabacteria bacterium GW2011_GWB1_43_7</name>
    <dbReference type="NCBI Taxonomy" id="1618747"/>
    <lineage>
        <taxon>Bacteria</taxon>
        <taxon>Candidatus Nomuraibacteriota</taxon>
    </lineage>
</organism>
<comment type="caution">
    <text evidence="3">The sequence shown here is derived from an EMBL/GenBank/DDBJ whole genome shotgun (WGS) entry which is preliminary data.</text>
</comment>
<feature type="coiled-coil region" evidence="1">
    <location>
        <begin position="84"/>
        <end position="125"/>
    </location>
</feature>
<keyword evidence="2" id="KW-0472">Membrane</keyword>
<dbReference type="STRING" id="1618747.UW02_C0006G0020"/>
<evidence type="ECO:0000313" key="4">
    <source>
        <dbReference type="Proteomes" id="UP000034751"/>
    </source>
</evidence>
<dbReference type="EMBL" id="LCGS01000006">
    <property type="protein sequence ID" value="KKT19714.1"/>
    <property type="molecule type" value="Genomic_DNA"/>
</dbReference>
<gene>
    <name evidence="3" type="ORF">UW02_C0006G0020</name>
</gene>
<evidence type="ECO:0000256" key="2">
    <source>
        <dbReference type="SAM" id="Phobius"/>
    </source>
</evidence>
<feature type="transmembrane region" description="Helical" evidence="2">
    <location>
        <begin position="54"/>
        <end position="81"/>
    </location>
</feature>
<keyword evidence="2" id="KW-0812">Transmembrane</keyword>
<protein>
    <submittedName>
        <fullName evidence="3">Uncharacterized protein</fullName>
    </submittedName>
</protein>
<evidence type="ECO:0000256" key="1">
    <source>
        <dbReference type="SAM" id="Coils"/>
    </source>
</evidence>
<evidence type="ECO:0000313" key="3">
    <source>
        <dbReference type="EMBL" id="KKT19714.1"/>
    </source>
</evidence>
<proteinExistence type="predicted"/>
<sequence length="129" mass="14414">MIKRIIKFFDKLEDKTRGKLSHYPIIYAFLGGVGVVLFWRGVWHLADDINLGNIISIIIGTVLLLITGVFVSAFIGSRLIISGLIGEKKLSEKAEEEIETEETQLKNLQSTLERVEKKISDLEAGVGKE</sequence>
<dbReference type="Proteomes" id="UP000034751">
    <property type="component" value="Unassembled WGS sequence"/>
</dbReference>
<name>A0A0G1I930_9BACT</name>
<keyword evidence="2" id="KW-1133">Transmembrane helix</keyword>
<feature type="transmembrane region" description="Helical" evidence="2">
    <location>
        <begin position="20"/>
        <end position="42"/>
    </location>
</feature>
<keyword evidence="1" id="KW-0175">Coiled coil</keyword>
<dbReference type="AlphaFoldDB" id="A0A0G1I930"/>